<dbReference type="PANTHER" id="PTHR10151">
    <property type="entry name" value="ECTONUCLEOTIDE PYROPHOSPHATASE/PHOSPHODIESTERASE"/>
    <property type="match status" value="1"/>
</dbReference>
<comment type="caution">
    <text evidence="1">The sequence shown here is derived from an EMBL/GenBank/DDBJ whole genome shotgun (WGS) entry which is preliminary data.</text>
</comment>
<dbReference type="InterPro" id="IPR017850">
    <property type="entry name" value="Alkaline_phosphatase_core_sf"/>
</dbReference>
<organism evidence="1 2">
    <name type="scientific">Vibrio ostreicida</name>
    <dbReference type="NCBI Taxonomy" id="526588"/>
    <lineage>
        <taxon>Bacteria</taxon>
        <taxon>Pseudomonadati</taxon>
        <taxon>Pseudomonadota</taxon>
        <taxon>Gammaproteobacteria</taxon>
        <taxon>Vibrionales</taxon>
        <taxon>Vibrionaceae</taxon>
        <taxon>Vibrio</taxon>
    </lineage>
</organism>
<dbReference type="Gene3D" id="3.40.720.10">
    <property type="entry name" value="Alkaline Phosphatase, subunit A"/>
    <property type="match status" value="2"/>
</dbReference>
<gene>
    <name evidence="1" type="ORF">QWZ16_21650</name>
</gene>
<evidence type="ECO:0000313" key="2">
    <source>
        <dbReference type="Proteomes" id="UP001238540"/>
    </source>
</evidence>
<accession>A0ABT8C1I3</accession>
<reference evidence="2" key="1">
    <citation type="journal article" date="2019" name="Int. J. Syst. Evol. Microbiol.">
        <title>The Global Catalogue of Microorganisms (GCM) 10K type strain sequencing project: providing services to taxonomists for standard genome sequencing and annotation.</title>
        <authorList>
            <consortium name="The Broad Institute Genomics Platform"/>
            <consortium name="The Broad Institute Genome Sequencing Center for Infectious Disease"/>
            <person name="Wu L."/>
            <person name="Ma J."/>
        </authorList>
    </citation>
    <scope>NUCLEOTIDE SEQUENCE [LARGE SCALE GENOMIC DNA]</scope>
    <source>
        <strain evidence="2">CECT 7398</strain>
    </source>
</reference>
<dbReference type="SUPFAM" id="SSF53649">
    <property type="entry name" value="Alkaline phosphatase-like"/>
    <property type="match status" value="1"/>
</dbReference>
<proteinExistence type="predicted"/>
<dbReference type="Pfam" id="PF01663">
    <property type="entry name" value="Phosphodiest"/>
    <property type="match status" value="2"/>
</dbReference>
<name>A0ABT8C1I3_9VIBR</name>
<evidence type="ECO:0000313" key="1">
    <source>
        <dbReference type="EMBL" id="MDN3612203.1"/>
    </source>
</evidence>
<dbReference type="PANTHER" id="PTHR10151:SF120">
    <property type="entry name" value="BIS(5'-ADENOSYL)-TRIPHOSPHATASE"/>
    <property type="match status" value="1"/>
</dbReference>
<keyword evidence="2" id="KW-1185">Reference proteome</keyword>
<dbReference type="InterPro" id="IPR002591">
    <property type="entry name" value="Phosphodiest/P_Trfase"/>
</dbReference>
<dbReference type="Proteomes" id="UP001238540">
    <property type="component" value="Unassembled WGS sequence"/>
</dbReference>
<dbReference type="RefSeq" id="WP_290313355.1">
    <property type="nucleotide sequence ID" value="NZ_JAUFQC010000027.1"/>
</dbReference>
<dbReference type="EMBL" id="JAUFQC010000027">
    <property type="protein sequence ID" value="MDN3612203.1"/>
    <property type="molecule type" value="Genomic_DNA"/>
</dbReference>
<sequence>MEKIEMVSGHKWRHWMVLLSVLISTSVSANQKKVLLVGIDGMQYQHIDQLPTPGFDRLKITKAYTGGIKGRFSQQKTISGPGWATILTGVWANKHKVTSNNVGPADPHWPSLFRQIYRADHDAKLYSFSTWGTINTLYFPHDMPLLEGRSEGGSDQDSLLRAIDVIDNQNPDFIFIHLDEPDSAGHSHGWGTEYDKAIKGSDARLARLLDAVEKREREKAEDWLVLVTTDHGRNSRTGKGHGAQTTNEKTIFIASNQTLNQTYLQYISVFNQDFGGIYSQPAQTFIVPTILAFMGIEPPIHRLDGLPLLGEIKTQKVFSTIDDRRCGLEWDADVGQPVSLSRYEHVAKFDCNDSADPLWVNGDTIYANIFGSSCGLQWQATKGSPSPMGSNEHIAKFDCNNDGDPLTISENDLFSWIDDQQCGFEWHAKRGRPMTLGNHEHVAKFDCDGHADPLSFE</sequence>
<protein>
    <submittedName>
        <fullName evidence="1">Alkaline phosphatase family protein</fullName>
    </submittedName>
</protein>